<dbReference type="PANTHER" id="PTHR48109">
    <property type="entry name" value="DIHYDROOROTATE DEHYDROGENASE (QUINONE), MITOCHONDRIAL-RELATED"/>
    <property type="match status" value="1"/>
</dbReference>
<dbReference type="NCBIfam" id="NF003652">
    <property type="entry name" value="PRK05286.2-5"/>
    <property type="match status" value="1"/>
</dbReference>
<keyword evidence="9" id="KW-0665">Pyrimidine biosynthesis</keyword>
<dbReference type="PIRSF" id="PIRSF000164">
    <property type="entry name" value="DHO_oxidase"/>
    <property type="match status" value="1"/>
</dbReference>
<keyword evidence="7" id="KW-0285">Flavoprotein</keyword>
<evidence type="ECO:0000256" key="8">
    <source>
        <dbReference type="ARBA" id="ARBA00022643"/>
    </source>
</evidence>
<dbReference type="InterPro" id="IPR005720">
    <property type="entry name" value="Dihydroorotate_DH_cat"/>
</dbReference>
<comment type="pathway">
    <text evidence="4">Pyrimidine metabolism; UMP biosynthesis via de novo pathway; orotate from (S)-dihydroorotate (quinone route): step 1/1.</text>
</comment>
<dbReference type="GO" id="GO:0006207">
    <property type="term" value="P:'de novo' pyrimidine nucleobase biosynthetic process"/>
    <property type="evidence" value="ECO:0007669"/>
    <property type="project" value="InterPro"/>
</dbReference>
<dbReference type="EC" id="1.3.5.2" evidence="6"/>
<dbReference type="AlphaFoldDB" id="A0A3B0Y516"/>
<sequence>MALIPYSLVKRLLFLLNAETAHVLSLRGLNLLYKFNLMAVCFGRTGRHRSGHRSGHNKSVNVMGINFPNRVGLAAGLDKDGEYFQALSACGFGFVEIGTVTPLAQSGNDKPRLFRLEAAQAIINRMGFNNRGVESLLENVKRSGFKGVLGINIGKNKNTAQENAVDDYLICLEKVYRHADYITINISSPNTPGLRDLQFGETLRNLLRDLKFKQRELTQQQDRYVPLVVKVAPDMDENAIAALASTFIEFSIDGVIVSNTTLSREGVENLADAHQVGGLSGRPLKHRADHSLQLMVTHLKQKVPVIAVGGISCADDAQHKIALGASLVQIYTGFIYQGPALVHDCVERLQ</sequence>
<dbReference type="PANTHER" id="PTHR48109:SF4">
    <property type="entry name" value="DIHYDROOROTATE DEHYDROGENASE (QUINONE), MITOCHONDRIAL"/>
    <property type="match status" value="1"/>
</dbReference>
<dbReference type="HAMAP" id="MF_00225">
    <property type="entry name" value="DHO_dh_type2"/>
    <property type="match status" value="1"/>
</dbReference>
<organism evidence="14">
    <name type="scientific">hydrothermal vent metagenome</name>
    <dbReference type="NCBI Taxonomy" id="652676"/>
    <lineage>
        <taxon>unclassified sequences</taxon>
        <taxon>metagenomes</taxon>
        <taxon>ecological metagenomes</taxon>
    </lineage>
</organism>
<dbReference type="InterPro" id="IPR005719">
    <property type="entry name" value="Dihydroorotate_DH_2"/>
</dbReference>
<dbReference type="InterPro" id="IPR012135">
    <property type="entry name" value="Dihydroorotate_DH_1_2"/>
</dbReference>
<dbReference type="NCBIfam" id="TIGR01036">
    <property type="entry name" value="pyrD_sub2"/>
    <property type="match status" value="1"/>
</dbReference>
<evidence type="ECO:0000256" key="6">
    <source>
        <dbReference type="ARBA" id="ARBA00012791"/>
    </source>
</evidence>
<dbReference type="PROSITE" id="PS00911">
    <property type="entry name" value="DHODEHASE_1"/>
    <property type="match status" value="1"/>
</dbReference>
<evidence type="ECO:0000256" key="4">
    <source>
        <dbReference type="ARBA" id="ARBA00005161"/>
    </source>
</evidence>
<dbReference type="EMBL" id="UOFJ01000523">
    <property type="protein sequence ID" value="VAW70462.1"/>
    <property type="molecule type" value="Genomic_DNA"/>
</dbReference>
<dbReference type="UniPathway" id="UPA00070">
    <property type="reaction ID" value="UER00946"/>
</dbReference>
<name>A0A3B0Y516_9ZZZZ</name>
<dbReference type="GO" id="GO:0106430">
    <property type="term" value="F:dihydroorotate dehydrogenase (quinone) activity"/>
    <property type="evidence" value="ECO:0007669"/>
    <property type="project" value="UniProtKB-EC"/>
</dbReference>
<accession>A0A3B0Y516</accession>
<reference evidence="14" key="1">
    <citation type="submission" date="2018-06" db="EMBL/GenBank/DDBJ databases">
        <authorList>
            <person name="Zhirakovskaya E."/>
        </authorList>
    </citation>
    <scope>NUCLEOTIDE SEQUENCE</scope>
</reference>
<evidence type="ECO:0000256" key="9">
    <source>
        <dbReference type="ARBA" id="ARBA00022975"/>
    </source>
</evidence>
<comment type="catalytic activity">
    <reaction evidence="12">
        <text>(S)-dihydroorotate + a quinone = orotate + a quinol</text>
        <dbReference type="Rhea" id="RHEA:30187"/>
        <dbReference type="ChEBI" id="CHEBI:24646"/>
        <dbReference type="ChEBI" id="CHEBI:30839"/>
        <dbReference type="ChEBI" id="CHEBI:30864"/>
        <dbReference type="ChEBI" id="CHEBI:132124"/>
        <dbReference type="EC" id="1.3.5.2"/>
    </reaction>
</comment>
<evidence type="ECO:0000256" key="2">
    <source>
        <dbReference type="ARBA" id="ARBA00003125"/>
    </source>
</evidence>
<proteinExistence type="inferred from homology"/>
<dbReference type="Pfam" id="PF01180">
    <property type="entry name" value="DHO_dh"/>
    <property type="match status" value="1"/>
</dbReference>
<dbReference type="NCBIfam" id="NF003644">
    <property type="entry name" value="PRK05286.1-1"/>
    <property type="match status" value="1"/>
</dbReference>
<keyword evidence="11" id="KW-0472">Membrane</keyword>
<evidence type="ECO:0000259" key="13">
    <source>
        <dbReference type="Pfam" id="PF01180"/>
    </source>
</evidence>
<dbReference type="GO" id="GO:0005886">
    <property type="term" value="C:plasma membrane"/>
    <property type="evidence" value="ECO:0007669"/>
    <property type="project" value="TreeGrafter"/>
</dbReference>
<gene>
    <name evidence="14" type="ORF">MNBD_GAMMA10-638</name>
</gene>
<dbReference type="Gene3D" id="3.20.20.70">
    <property type="entry name" value="Aldolase class I"/>
    <property type="match status" value="1"/>
</dbReference>
<dbReference type="InterPro" id="IPR050074">
    <property type="entry name" value="DHO_dehydrogenase"/>
</dbReference>
<dbReference type="NCBIfam" id="NF003645">
    <property type="entry name" value="PRK05286.1-2"/>
    <property type="match status" value="1"/>
</dbReference>
<comment type="subcellular location">
    <subcellularLocation>
        <location evidence="3">Membrane</location>
    </subcellularLocation>
</comment>
<feature type="domain" description="Dihydroorotate dehydrogenase catalytic" evidence="13">
    <location>
        <begin position="60"/>
        <end position="349"/>
    </location>
</feature>
<evidence type="ECO:0000256" key="1">
    <source>
        <dbReference type="ARBA" id="ARBA00001917"/>
    </source>
</evidence>
<protein>
    <recommendedName>
        <fullName evidence="6">dihydroorotate dehydrogenase (quinone)</fullName>
        <ecNumber evidence="6">1.3.5.2</ecNumber>
    </recommendedName>
</protein>
<comment type="cofactor">
    <cofactor evidence="1">
        <name>FMN</name>
        <dbReference type="ChEBI" id="CHEBI:58210"/>
    </cofactor>
</comment>
<dbReference type="NCBIfam" id="NF003646">
    <property type="entry name" value="PRK05286.1-4"/>
    <property type="match status" value="1"/>
</dbReference>
<comment type="similarity">
    <text evidence="5">Belongs to the dihydroorotate dehydrogenase family. Type 2 subfamily.</text>
</comment>
<dbReference type="InterPro" id="IPR001295">
    <property type="entry name" value="Dihydroorotate_DH_CS"/>
</dbReference>
<dbReference type="GO" id="GO:0044205">
    <property type="term" value="P:'de novo' UMP biosynthetic process"/>
    <property type="evidence" value="ECO:0007669"/>
    <property type="project" value="UniProtKB-UniPathway"/>
</dbReference>
<evidence type="ECO:0000256" key="3">
    <source>
        <dbReference type="ARBA" id="ARBA00004370"/>
    </source>
</evidence>
<dbReference type="InterPro" id="IPR013785">
    <property type="entry name" value="Aldolase_TIM"/>
</dbReference>
<evidence type="ECO:0000313" key="14">
    <source>
        <dbReference type="EMBL" id="VAW70462.1"/>
    </source>
</evidence>
<keyword evidence="8" id="KW-0288">FMN</keyword>
<evidence type="ECO:0000256" key="12">
    <source>
        <dbReference type="ARBA" id="ARBA00048639"/>
    </source>
</evidence>
<dbReference type="GO" id="GO:0005737">
    <property type="term" value="C:cytoplasm"/>
    <property type="evidence" value="ECO:0007669"/>
    <property type="project" value="InterPro"/>
</dbReference>
<keyword evidence="10 14" id="KW-0560">Oxidoreductase</keyword>
<evidence type="ECO:0000256" key="10">
    <source>
        <dbReference type="ARBA" id="ARBA00023002"/>
    </source>
</evidence>
<evidence type="ECO:0000256" key="5">
    <source>
        <dbReference type="ARBA" id="ARBA00005359"/>
    </source>
</evidence>
<evidence type="ECO:0000256" key="11">
    <source>
        <dbReference type="ARBA" id="ARBA00023136"/>
    </source>
</evidence>
<evidence type="ECO:0000256" key="7">
    <source>
        <dbReference type="ARBA" id="ARBA00022630"/>
    </source>
</evidence>
<dbReference type="SUPFAM" id="SSF51395">
    <property type="entry name" value="FMN-linked oxidoreductases"/>
    <property type="match status" value="1"/>
</dbReference>
<comment type="function">
    <text evidence="2">Catalyzes the conversion of dihydroorotate to orotate with quinone as electron acceptor.</text>
</comment>
<dbReference type="CDD" id="cd04738">
    <property type="entry name" value="DHOD_2_like"/>
    <property type="match status" value="1"/>
</dbReference>